<feature type="compositionally biased region" description="Polar residues" evidence="1">
    <location>
        <begin position="95"/>
        <end position="109"/>
    </location>
</feature>
<evidence type="ECO:0000256" key="1">
    <source>
        <dbReference type="SAM" id="MobiDB-lite"/>
    </source>
</evidence>
<reference evidence="2" key="1">
    <citation type="submission" date="2020-05" db="EMBL/GenBank/DDBJ databases">
        <authorList>
            <person name="Chiriac C."/>
            <person name="Salcher M."/>
            <person name="Ghai R."/>
            <person name="Kavagutti S V."/>
        </authorList>
    </citation>
    <scope>NUCLEOTIDE SEQUENCE</scope>
</reference>
<feature type="region of interest" description="Disordered" evidence="1">
    <location>
        <begin position="95"/>
        <end position="116"/>
    </location>
</feature>
<sequence length="133" mass="14445">MTTNTSKSSQLPKDESPYAKFAGMPAPVGYKHIEGNIPTGVVTMAKSLLSGQYGTETPFQVDGVKYKARVERHYHPPGFVGGPNGWHKGVTVYVSSGNSSQSETTTKTPQKLEEGNSKLIKKIDDFLAKLNED</sequence>
<dbReference type="EMBL" id="LR797252">
    <property type="protein sequence ID" value="CAB4196571.1"/>
    <property type="molecule type" value="Genomic_DNA"/>
</dbReference>
<organism evidence="2">
    <name type="scientific">uncultured Caudovirales phage</name>
    <dbReference type="NCBI Taxonomy" id="2100421"/>
    <lineage>
        <taxon>Viruses</taxon>
        <taxon>Duplodnaviria</taxon>
        <taxon>Heunggongvirae</taxon>
        <taxon>Uroviricota</taxon>
        <taxon>Caudoviricetes</taxon>
        <taxon>Peduoviridae</taxon>
        <taxon>Maltschvirus</taxon>
        <taxon>Maltschvirus maltsch</taxon>
    </lineage>
</organism>
<accession>A0A6J5RSL6</accession>
<protein>
    <submittedName>
        <fullName evidence="2">Uncharacterized protein</fullName>
    </submittedName>
</protein>
<evidence type="ECO:0000313" key="2">
    <source>
        <dbReference type="EMBL" id="CAB4196571.1"/>
    </source>
</evidence>
<name>A0A6J5RSL6_9CAUD</name>
<gene>
    <name evidence="2" type="ORF">UFOVP1290_91</name>
</gene>
<proteinExistence type="predicted"/>